<dbReference type="PRINTS" id="PR00504">
    <property type="entry name" value="CHROMODOMAIN"/>
</dbReference>
<reference evidence="4" key="1">
    <citation type="submission" date="2021-09" db="EMBL/GenBank/DDBJ databases">
        <authorList>
            <consortium name="AG Swart"/>
            <person name="Singh M."/>
            <person name="Singh A."/>
            <person name="Seah K."/>
            <person name="Emmerich C."/>
        </authorList>
    </citation>
    <scope>NUCLEOTIDE SEQUENCE</scope>
    <source>
        <strain evidence="4">ATCC30299</strain>
    </source>
</reference>
<dbReference type="Pfam" id="PF00385">
    <property type="entry name" value="Chromo"/>
    <property type="match status" value="1"/>
</dbReference>
<feature type="domain" description="Chromo" evidence="3">
    <location>
        <begin position="12"/>
        <end position="72"/>
    </location>
</feature>
<name>A0AAU9ILV4_9CILI</name>
<dbReference type="SMART" id="SM00298">
    <property type="entry name" value="CHROMO"/>
    <property type="match status" value="1"/>
</dbReference>
<organism evidence="4 5">
    <name type="scientific">Blepharisma stoltei</name>
    <dbReference type="NCBI Taxonomy" id="1481888"/>
    <lineage>
        <taxon>Eukaryota</taxon>
        <taxon>Sar</taxon>
        <taxon>Alveolata</taxon>
        <taxon>Ciliophora</taxon>
        <taxon>Postciliodesmatophora</taxon>
        <taxon>Heterotrichea</taxon>
        <taxon>Heterotrichida</taxon>
        <taxon>Blepharismidae</taxon>
        <taxon>Blepharisma</taxon>
    </lineage>
</organism>
<dbReference type="InterPro" id="IPR000953">
    <property type="entry name" value="Chromo/chromo_shadow_dom"/>
</dbReference>
<gene>
    <name evidence="4" type="ORF">BSTOLATCC_MIC14520</name>
</gene>
<protein>
    <recommendedName>
        <fullName evidence="3">Chromo domain-containing protein</fullName>
    </recommendedName>
</protein>
<dbReference type="PROSITE" id="PS50013">
    <property type="entry name" value="CHROMO_2"/>
    <property type="match status" value="1"/>
</dbReference>
<proteinExistence type="predicted"/>
<dbReference type="CDD" id="cd00024">
    <property type="entry name" value="CD_CSD"/>
    <property type="match status" value="1"/>
</dbReference>
<accession>A0AAU9ILV4</accession>
<dbReference type="PROSITE" id="PS00598">
    <property type="entry name" value="CHROMO_1"/>
    <property type="match status" value="1"/>
</dbReference>
<evidence type="ECO:0000313" key="4">
    <source>
        <dbReference type="EMBL" id="CAG9315770.1"/>
    </source>
</evidence>
<dbReference type="Proteomes" id="UP001162131">
    <property type="component" value="Unassembled WGS sequence"/>
</dbReference>
<dbReference type="AlphaFoldDB" id="A0AAU9ILV4"/>
<dbReference type="Gene3D" id="2.40.50.40">
    <property type="match status" value="1"/>
</dbReference>
<dbReference type="InterPro" id="IPR016197">
    <property type="entry name" value="Chromo-like_dom_sf"/>
</dbReference>
<dbReference type="GO" id="GO:0005634">
    <property type="term" value="C:nucleus"/>
    <property type="evidence" value="ECO:0007669"/>
    <property type="project" value="UniProtKB-SubCell"/>
</dbReference>
<evidence type="ECO:0000256" key="1">
    <source>
        <dbReference type="ARBA" id="ARBA00004123"/>
    </source>
</evidence>
<dbReference type="InterPro" id="IPR023780">
    <property type="entry name" value="Chromo_domain"/>
</dbReference>
<dbReference type="InterPro" id="IPR023779">
    <property type="entry name" value="Chromodomain_CS"/>
</dbReference>
<evidence type="ECO:0000256" key="2">
    <source>
        <dbReference type="ARBA" id="ARBA00023242"/>
    </source>
</evidence>
<comment type="caution">
    <text evidence="4">The sequence shown here is derived from an EMBL/GenBank/DDBJ whole genome shotgun (WGS) entry which is preliminary data.</text>
</comment>
<dbReference type="SUPFAM" id="SSF54160">
    <property type="entry name" value="Chromo domain-like"/>
    <property type="match status" value="1"/>
</dbReference>
<dbReference type="EMBL" id="CAJZBQ010000014">
    <property type="protein sequence ID" value="CAG9315770.1"/>
    <property type="molecule type" value="Genomic_DNA"/>
</dbReference>
<dbReference type="InterPro" id="IPR051219">
    <property type="entry name" value="Heterochromatin_chromo-domain"/>
</dbReference>
<keyword evidence="5" id="KW-1185">Reference proteome</keyword>
<comment type="subcellular location">
    <subcellularLocation>
        <location evidence="1">Nucleus</location>
    </subcellularLocation>
</comment>
<evidence type="ECO:0000313" key="5">
    <source>
        <dbReference type="Proteomes" id="UP001162131"/>
    </source>
</evidence>
<keyword evidence="2" id="KW-0539">Nucleus</keyword>
<dbReference type="PANTHER" id="PTHR22812">
    <property type="entry name" value="CHROMOBOX PROTEIN"/>
    <property type="match status" value="1"/>
</dbReference>
<dbReference type="InterPro" id="IPR017984">
    <property type="entry name" value="Chromo_dom_subgr"/>
</dbReference>
<evidence type="ECO:0000259" key="3">
    <source>
        <dbReference type="PROSITE" id="PS50013"/>
    </source>
</evidence>
<sequence length="146" mass="17297">MSKSASHQNGEFEVEAIIDSKLKKDGSKLYFVKWKGYPEEESTWEPIDHLEHCKKAIAEYEKNHRAKKTARIIEKRQGSLEKDDKIKSLVQIIYDPERNEAMVEVEWEDPNLYNGFYPVVEMHKYCPKEMCELYLKNLSFTYQINS</sequence>